<evidence type="ECO:0000259" key="2">
    <source>
        <dbReference type="PROSITE" id="PS50110"/>
    </source>
</evidence>
<dbReference type="PROSITE" id="PS50110">
    <property type="entry name" value="RESPONSE_REGULATORY"/>
    <property type="match status" value="1"/>
</dbReference>
<accession>A0A387HMU9</accession>
<feature type="domain" description="Response regulatory" evidence="2">
    <location>
        <begin position="2"/>
        <end position="91"/>
    </location>
</feature>
<keyword evidence="4" id="KW-1185">Reference proteome</keyword>
<dbReference type="InterPro" id="IPR001789">
    <property type="entry name" value="Sig_transdc_resp-reg_receiver"/>
</dbReference>
<evidence type="ECO:0000313" key="3">
    <source>
        <dbReference type="EMBL" id="AYG85205.1"/>
    </source>
</evidence>
<dbReference type="GO" id="GO:0000160">
    <property type="term" value="P:phosphorelay signal transduction system"/>
    <property type="evidence" value="ECO:0007669"/>
    <property type="project" value="InterPro"/>
</dbReference>
<dbReference type="Pfam" id="PF00072">
    <property type="entry name" value="Response_reg"/>
    <property type="match status" value="1"/>
</dbReference>
<name>A0A387HMU9_9ACTN</name>
<protein>
    <submittedName>
        <fullName evidence="3">Putative transcriptional regulatory protein pdtaR</fullName>
    </submittedName>
</protein>
<dbReference type="EMBL" id="CP032698">
    <property type="protein sequence ID" value="AYG85205.1"/>
    <property type="molecule type" value="Genomic_DNA"/>
</dbReference>
<dbReference type="Gene3D" id="3.40.50.2300">
    <property type="match status" value="1"/>
</dbReference>
<feature type="modified residue" description="4-aspartylphosphate" evidence="1">
    <location>
        <position position="52"/>
    </location>
</feature>
<sequence>MRAVIAEDSVSLRVGLVKTLEMSGCQVAAEAGDTEGLLAAVEEHRPQLAFIDVRMPPGFADGGSGRQWRSVGAGRDAGGAAFAVRGGAVRS</sequence>
<organism evidence="3 4">
    <name type="scientific">Streptomyces hundungensis</name>
    <dbReference type="NCBI Taxonomy" id="1077946"/>
    <lineage>
        <taxon>Bacteria</taxon>
        <taxon>Bacillati</taxon>
        <taxon>Actinomycetota</taxon>
        <taxon>Actinomycetes</taxon>
        <taxon>Kitasatosporales</taxon>
        <taxon>Streptomycetaceae</taxon>
        <taxon>Streptomyces</taxon>
    </lineage>
</organism>
<evidence type="ECO:0000313" key="4">
    <source>
        <dbReference type="Proteomes" id="UP000271554"/>
    </source>
</evidence>
<dbReference type="Proteomes" id="UP000271554">
    <property type="component" value="Chromosome"/>
</dbReference>
<dbReference type="SUPFAM" id="SSF52172">
    <property type="entry name" value="CheY-like"/>
    <property type="match status" value="1"/>
</dbReference>
<gene>
    <name evidence="3" type="primary">pdtaR_2</name>
    <name evidence="3" type="ORF">DWB77_07422</name>
</gene>
<reference evidence="3 4" key="1">
    <citation type="submission" date="2018-10" db="EMBL/GenBank/DDBJ databases">
        <title>Relationship between Morphology and Antimicrobial Activity in Streptomyces.</title>
        <authorList>
            <person name="Kang H.J."/>
            <person name="Kim S.B."/>
        </authorList>
    </citation>
    <scope>NUCLEOTIDE SEQUENCE [LARGE SCALE GENOMIC DNA]</scope>
    <source>
        <strain evidence="3 4">BH38</strain>
    </source>
</reference>
<dbReference type="AlphaFoldDB" id="A0A387HMU9"/>
<proteinExistence type="predicted"/>
<evidence type="ECO:0000256" key="1">
    <source>
        <dbReference type="PROSITE-ProRule" id="PRU00169"/>
    </source>
</evidence>
<dbReference type="InterPro" id="IPR011006">
    <property type="entry name" value="CheY-like_superfamily"/>
</dbReference>
<keyword evidence="1" id="KW-0597">Phosphoprotein</keyword>
<dbReference type="KEGG" id="shun:DWB77_07422"/>